<reference evidence="2" key="1">
    <citation type="submission" date="2022-12" db="EMBL/GenBank/DDBJ databases">
        <authorList>
            <person name="Webb A."/>
        </authorList>
    </citation>
    <scope>NUCLEOTIDE SEQUENCE</scope>
    <source>
        <strain evidence="2">Hp1</strain>
    </source>
</reference>
<feature type="region of interest" description="Disordered" evidence="1">
    <location>
        <begin position="35"/>
        <end position="71"/>
    </location>
</feature>
<dbReference type="Proteomes" id="UP001162031">
    <property type="component" value="Unassembled WGS sequence"/>
</dbReference>
<evidence type="ECO:0000313" key="2">
    <source>
        <dbReference type="EMBL" id="CAI5742894.1"/>
    </source>
</evidence>
<dbReference type="AlphaFoldDB" id="A0AAV0V5A9"/>
<proteinExistence type="predicted"/>
<keyword evidence="3" id="KW-1185">Reference proteome</keyword>
<evidence type="ECO:0000313" key="3">
    <source>
        <dbReference type="Proteomes" id="UP001162031"/>
    </source>
</evidence>
<evidence type="ECO:0000256" key="1">
    <source>
        <dbReference type="SAM" id="MobiDB-lite"/>
    </source>
</evidence>
<organism evidence="2 3">
    <name type="scientific">Hyaloperonospora brassicae</name>
    <name type="common">Brassica downy mildew</name>
    <name type="synonym">Peronospora brassicae</name>
    <dbReference type="NCBI Taxonomy" id="162125"/>
    <lineage>
        <taxon>Eukaryota</taxon>
        <taxon>Sar</taxon>
        <taxon>Stramenopiles</taxon>
        <taxon>Oomycota</taxon>
        <taxon>Peronosporomycetes</taxon>
        <taxon>Peronosporales</taxon>
        <taxon>Peronosporaceae</taxon>
        <taxon>Hyaloperonospora</taxon>
    </lineage>
</organism>
<comment type="caution">
    <text evidence="2">The sequence shown here is derived from an EMBL/GenBank/DDBJ whole genome shotgun (WGS) entry which is preliminary data.</text>
</comment>
<protein>
    <recommendedName>
        <fullName evidence="4">RxLR effector candidate protein</fullName>
    </recommendedName>
</protein>
<accession>A0AAV0V5A9</accession>
<gene>
    <name evidence="2" type="ORF">HBR001_LOCUS9211</name>
</gene>
<evidence type="ECO:0008006" key="4">
    <source>
        <dbReference type="Google" id="ProtNLM"/>
    </source>
</evidence>
<feature type="compositionally biased region" description="Basic and acidic residues" evidence="1">
    <location>
        <begin position="154"/>
        <end position="166"/>
    </location>
</feature>
<feature type="region of interest" description="Disordered" evidence="1">
    <location>
        <begin position="123"/>
        <end position="166"/>
    </location>
</feature>
<sequence length="166" mass="16807">MRRLGTKTRTEDQDTLWSALSDVGAAQDTAIDDVGPGRAASMLPNRIQHGHAQSIGSPGAPRQLPGTGACATASTTLPLAAEAPSAAQDYANVAPPPGRAARMLPDRVQLGSALVAATARALGACHGPSDPEDSSSSGSGASDDDIPASSTDNDAVRPIDDDRLSR</sequence>
<feature type="compositionally biased region" description="Low complexity" evidence="1">
    <location>
        <begin position="123"/>
        <end position="141"/>
    </location>
</feature>
<name>A0AAV0V5A9_HYABA</name>
<dbReference type="EMBL" id="CANTFL010001480">
    <property type="protein sequence ID" value="CAI5742894.1"/>
    <property type="molecule type" value="Genomic_DNA"/>
</dbReference>